<feature type="compositionally biased region" description="Pro residues" evidence="1">
    <location>
        <begin position="292"/>
        <end position="306"/>
    </location>
</feature>
<feature type="transmembrane region" description="Helical" evidence="2">
    <location>
        <begin position="144"/>
        <end position="165"/>
    </location>
</feature>
<protein>
    <recommendedName>
        <fullName evidence="5">MARVEL domain-containing protein</fullName>
    </recommendedName>
</protein>
<feature type="compositionally biased region" description="Low complexity" evidence="1">
    <location>
        <begin position="317"/>
        <end position="329"/>
    </location>
</feature>
<reference evidence="3 4" key="1">
    <citation type="journal article" date="2021" name="Elife">
        <title>Chloroplast acquisition without the gene transfer in kleptoplastic sea slugs, Plakobranchus ocellatus.</title>
        <authorList>
            <person name="Maeda T."/>
            <person name="Takahashi S."/>
            <person name="Yoshida T."/>
            <person name="Shimamura S."/>
            <person name="Takaki Y."/>
            <person name="Nagai Y."/>
            <person name="Toyoda A."/>
            <person name="Suzuki Y."/>
            <person name="Arimoto A."/>
            <person name="Ishii H."/>
            <person name="Satoh N."/>
            <person name="Nishiyama T."/>
            <person name="Hasebe M."/>
            <person name="Maruyama T."/>
            <person name="Minagawa J."/>
            <person name="Obokata J."/>
            <person name="Shigenobu S."/>
        </authorList>
    </citation>
    <scope>NUCLEOTIDE SEQUENCE [LARGE SCALE GENOMIC DNA]</scope>
</reference>
<accession>A0AAV4A3X7</accession>
<feature type="compositionally biased region" description="Low complexity" evidence="1">
    <location>
        <begin position="265"/>
        <end position="277"/>
    </location>
</feature>
<feature type="compositionally biased region" description="Polar residues" evidence="1">
    <location>
        <begin position="203"/>
        <end position="230"/>
    </location>
</feature>
<feature type="transmembrane region" description="Helical" evidence="2">
    <location>
        <begin position="18"/>
        <end position="39"/>
    </location>
</feature>
<name>A0AAV4A3X7_9GAST</name>
<proteinExistence type="predicted"/>
<feature type="transmembrane region" description="Helical" evidence="2">
    <location>
        <begin position="111"/>
        <end position="132"/>
    </location>
</feature>
<evidence type="ECO:0000313" key="4">
    <source>
        <dbReference type="Proteomes" id="UP000735302"/>
    </source>
</evidence>
<keyword evidence="4" id="KW-1185">Reference proteome</keyword>
<evidence type="ECO:0000256" key="1">
    <source>
        <dbReference type="SAM" id="MobiDB-lite"/>
    </source>
</evidence>
<gene>
    <name evidence="3" type="ORF">PoB_002889400</name>
</gene>
<feature type="compositionally biased region" description="Low complexity" evidence="1">
    <location>
        <begin position="188"/>
        <end position="202"/>
    </location>
</feature>
<dbReference type="AlphaFoldDB" id="A0AAV4A3X7"/>
<evidence type="ECO:0000313" key="3">
    <source>
        <dbReference type="EMBL" id="GFO02389.1"/>
    </source>
</evidence>
<organism evidence="3 4">
    <name type="scientific">Plakobranchus ocellatus</name>
    <dbReference type="NCBI Taxonomy" id="259542"/>
    <lineage>
        <taxon>Eukaryota</taxon>
        <taxon>Metazoa</taxon>
        <taxon>Spiralia</taxon>
        <taxon>Lophotrochozoa</taxon>
        <taxon>Mollusca</taxon>
        <taxon>Gastropoda</taxon>
        <taxon>Heterobranchia</taxon>
        <taxon>Euthyneura</taxon>
        <taxon>Panpulmonata</taxon>
        <taxon>Sacoglossa</taxon>
        <taxon>Placobranchoidea</taxon>
        <taxon>Plakobranchidae</taxon>
        <taxon>Plakobranchus</taxon>
    </lineage>
</organism>
<comment type="caution">
    <text evidence="3">The sequence shown here is derived from an EMBL/GenBank/DDBJ whole genome shotgun (WGS) entry which is preliminary data.</text>
</comment>
<keyword evidence="2" id="KW-0472">Membrane</keyword>
<keyword evidence="2" id="KW-1133">Transmembrane helix</keyword>
<dbReference type="Gene3D" id="1.20.140.150">
    <property type="match status" value="1"/>
</dbReference>
<sequence length="379" mass="42416">MGFSSSVPSSSTTQKWLWVFRAGMGLILLATLLFLLGFFTKMWFDDHTVHYGLWRVCTGSVCKDVKTEDLPSYRIATQAFQCLAFAAYGLAPFLHYICYCTKGQKGFGWRIRVFDIIYGIGVAFHLTSVLIFGLEQPHPEHFSWSFEMTAASVAINAVGIFLVAFSRKRALHDFSFCLHKGNSKRNSRVGISGHRGSHRGSSQQPSHHFQLQQTRDRQNSPSSSNGSTQLVFGPREPHYHHQQYHQQGFILPPPQPNVHYGGGSHQQQQGYTFYTQTSGASNPPQLQQGVSPYPPQPQPQAPPSYPPQNYNEPSAPLYPSQNPSYPSPSAHAQPQQTGTDLPPIRGIPFNSSNENDSFDGGKPPPYEDVLYRTPDNHYQ</sequence>
<dbReference type="Proteomes" id="UP000735302">
    <property type="component" value="Unassembled WGS sequence"/>
</dbReference>
<dbReference type="EMBL" id="BLXT01003580">
    <property type="protein sequence ID" value="GFO02389.1"/>
    <property type="molecule type" value="Genomic_DNA"/>
</dbReference>
<keyword evidence="2" id="KW-0812">Transmembrane</keyword>
<evidence type="ECO:0000256" key="2">
    <source>
        <dbReference type="SAM" id="Phobius"/>
    </source>
</evidence>
<feature type="compositionally biased region" description="Polar residues" evidence="1">
    <location>
        <begin position="330"/>
        <end position="339"/>
    </location>
</feature>
<feature type="compositionally biased region" description="Polar residues" evidence="1">
    <location>
        <begin position="278"/>
        <end position="290"/>
    </location>
</feature>
<evidence type="ECO:0008006" key="5">
    <source>
        <dbReference type="Google" id="ProtNLM"/>
    </source>
</evidence>
<feature type="region of interest" description="Disordered" evidence="1">
    <location>
        <begin position="183"/>
        <end position="379"/>
    </location>
</feature>
<feature type="transmembrane region" description="Helical" evidence="2">
    <location>
        <begin position="78"/>
        <end position="99"/>
    </location>
</feature>